<dbReference type="InterPro" id="IPR001766">
    <property type="entry name" value="Fork_head_dom"/>
</dbReference>
<dbReference type="Pfam" id="PF00250">
    <property type="entry name" value="Forkhead"/>
    <property type="match status" value="1"/>
</dbReference>
<feature type="DNA-binding region" description="Fork-head" evidence="3">
    <location>
        <begin position="151"/>
        <end position="246"/>
    </location>
</feature>
<dbReference type="InParanoid" id="A0A1S0TLW1"/>
<dbReference type="InterPro" id="IPR036390">
    <property type="entry name" value="WH_DNA-bd_sf"/>
</dbReference>
<proteinExistence type="predicted"/>
<dbReference type="GO" id="GO:0009653">
    <property type="term" value="P:anatomical structure morphogenesis"/>
    <property type="evidence" value="ECO:0007669"/>
    <property type="project" value="TreeGrafter"/>
</dbReference>
<dbReference type="PROSITE" id="PS00658">
    <property type="entry name" value="FORK_HEAD_2"/>
    <property type="match status" value="1"/>
</dbReference>
<feature type="domain" description="Fork-head" evidence="5">
    <location>
        <begin position="151"/>
        <end position="246"/>
    </location>
</feature>
<dbReference type="GO" id="GO:0030154">
    <property type="term" value="P:cell differentiation"/>
    <property type="evidence" value="ECO:0007669"/>
    <property type="project" value="TreeGrafter"/>
</dbReference>
<evidence type="ECO:0000313" key="6">
    <source>
        <dbReference type="EMBL" id="EFO16166.1"/>
    </source>
</evidence>
<evidence type="ECO:0000256" key="4">
    <source>
        <dbReference type="SAM" id="MobiDB-lite"/>
    </source>
</evidence>
<dbReference type="SUPFAM" id="SSF46785">
    <property type="entry name" value="Winged helix' DNA-binding domain"/>
    <property type="match status" value="1"/>
</dbReference>
<dbReference type="KEGG" id="loa:LOAG_12342"/>
<dbReference type="AlphaFoldDB" id="A0A1S0TLW1"/>
<dbReference type="RefSeq" id="XP_003147903.1">
    <property type="nucleotide sequence ID" value="XM_003147855.2"/>
</dbReference>
<sequence length="561" mass="59593">MDLIGSAVLGNNNNSSDNNSNSSNNNNNSNNNSNNNNNNNNNNNSNSNSNNDNTDIINDITNSNSSNNSISVINNSIMSAIQNSEDNKSKGSMKSEPMPLIDELATVSPSSSTVEQASSTPESRIRITASPGGNNRSITDPSPTIMEKTERPSLSYKDLIIEAIESSPEKRLKLNEIYQVIRMMHPYYRLRPDQWGWQNSIRHNLSLHDCFVKLPLKQTSASGVVGHFWTVVPELGDKQTLRRRNRVTNRSGARAASTSAAAAGGQFNGRLSSIDGTANDILNCAVGGDTNGFMDGSGIISDHSGSTSPAHCSFDGTYCGSNEYRPSVTDSVLISTQSVFKPQPSYNSTLSHHLSKLTSAEAAAAAATILSTSGSNNNNTNQNPLLALSTPTSSAAFAGSTFDSSSFTTDDYKSYTQNLLNAYFYQQGLLTSLQQLAEVANRVNPIAATLPTSLLGVKMPLLNGLLSNPALFSSQMPIVSVATATAIKAAAFGLSPLLPLSLSGTAATTATTTNNLFLDPEHIPGTPKMSISPTNTQSQLSSSGSLSFPIKSEAQSTFMFS</sequence>
<organism evidence="6">
    <name type="scientific">Loa loa</name>
    <name type="common">Eye worm</name>
    <name type="synonym">Filaria loa</name>
    <dbReference type="NCBI Taxonomy" id="7209"/>
    <lineage>
        <taxon>Eukaryota</taxon>
        <taxon>Metazoa</taxon>
        <taxon>Ecdysozoa</taxon>
        <taxon>Nematoda</taxon>
        <taxon>Chromadorea</taxon>
        <taxon>Rhabditida</taxon>
        <taxon>Spirurina</taxon>
        <taxon>Spiruromorpha</taxon>
        <taxon>Filarioidea</taxon>
        <taxon>Onchocercidae</taxon>
        <taxon>Loa</taxon>
    </lineage>
</organism>
<evidence type="ECO:0000256" key="3">
    <source>
        <dbReference type="PROSITE-ProRule" id="PRU00089"/>
    </source>
</evidence>
<dbReference type="Gene3D" id="1.10.10.10">
    <property type="entry name" value="Winged helix-like DNA-binding domain superfamily/Winged helix DNA-binding domain"/>
    <property type="match status" value="1"/>
</dbReference>
<dbReference type="GO" id="GO:0000978">
    <property type="term" value="F:RNA polymerase II cis-regulatory region sequence-specific DNA binding"/>
    <property type="evidence" value="ECO:0007669"/>
    <property type="project" value="TreeGrafter"/>
</dbReference>
<dbReference type="CTD" id="9949803"/>
<dbReference type="GeneID" id="9949803"/>
<feature type="compositionally biased region" description="Polar residues" evidence="4">
    <location>
        <begin position="107"/>
        <end position="122"/>
    </location>
</feature>
<dbReference type="OrthoDB" id="5954824at2759"/>
<name>A0A1S0TLW1_LOALO</name>
<dbReference type="EMBL" id="JH712339">
    <property type="protein sequence ID" value="EFO16166.1"/>
    <property type="molecule type" value="Genomic_DNA"/>
</dbReference>
<dbReference type="GO" id="GO:0005634">
    <property type="term" value="C:nucleus"/>
    <property type="evidence" value="ECO:0007669"/>
    <property type="project" value="UniProtKB-SubCell"/>
</dbReference>
<feature type="region of interest" description="Disordered" evidence="4">
    <location>
        <begin position="106"/>
        <end position="147"/>
    </location>
</feature>
<reference evidence="6" key="1">
    <citation type="submission" date="2012-04" db="EMBL/GenBank/DDBJ databases">
        <title>The Genome Sequence of Loa loa.</title>
        <authorList>
            <consortium name="The Broad Institute Genome Sequencing Platform"/>
            <consortium name="Broad Institute Genome Sequencing Center for Infectious Disease"/>
            <person name="Nutman T.B."/>
            <person name="Fink D.L."/>
            <person name="Russ C."/>
            <person name="Young S."/>
            <person name="Zeng Q."/>
            <person name="Gargeya S."/>
            <person name="Alvarado L."/>
            <person name="Berlin A."/>
            <person name="Chapman S.B."/>
            <person name="Chen Z."/>
            <person name="Freedman E."/>
            <person name="Gellesch M."/>
            <person name="Goldberg J."/>
            <person name="Griggs A."/>
            <person name="Gujja S."/>
            <person name="Heilman E.R."/>
            <person name="Heiman D."/>
            <person name="Howarth C."/>
            <person name="Mehta T."/>
            <person name="Neiman D."/>
            <person name="Pearson M."/>
            <person name="Roberts A."/>
            <person name="Saif S."/>
            <person name="Shea T."/>
            <person name="Shenoy N."/>
            <person name="Sisk P."/>
            <person name="Stolte C."/>
            <person name="Sykes S."/>
            <person name="White J."/>
            <person name="Yandava C."/>
            <person name="Haas B."/>
            <person name="Henn M.R."/>
            <person name="Nusbaum C."/>
            <person name="Birren B."/>
        </authorList>
    </citation>
    <scope>NUCLEOTIDE SEQUENCE [LARGE SCALE GENOMIC DNA]</scope>
</reference>
<dbReference type="CDD" id="cd00059">
    <property type="entry name" value="FH_FOX"/>
    <property type="match status" value="1"/>
</dbReference>
<dbReference type="PANTHER" id="PTHR11829">
    <property type="entry name" value="FORKHEAD BOX PROTEIN"/>
    <property type="match status" value="1"/>
</dbReference>
<dbReference type="PRINTS" id="PR00053">
    <property type="entry name" value="FORKHEAD"/>
</dbReference>
<dbReference type="InterPro" id="IPR036388">
    <property type="entry name" value="WH-like_DNA-bd_sf"/>
</dbReference>
<dbReference type="SMART" id="SM00339">
    <property type="entry name" value="FH"/>
    <property type="match status" value="1"/>
</dbReference>
<accession>A0A1S0TLW1</accession>
<feature type="compositionally biased region" description="Low complexity" evidence="4">
    <location>
        <begin position="11"/>
        <end position="60"/>
    </location>
</feature>
<dbReference type="PANTHER" id="PTHR11829:SF411">
    <property type="entry name" value="FORKHEAD BOX PROTEIN L2"/>
    <property type="match status" value="1"/>
</dbReference>
<dbReference type="OMA" id="NGFMDGS"/>
<comment type="subcellular location">
    <subcellularLocation>
        <location evidence="3">Nucleus</location>
    </subcellularLocation>
</comment>
<dbReference type="InterPro" id="IPR050211">
    <property type="entry name" value="FOX_domain-containing"/>
</dbReference>
<feature type="compositionally biased region" description="Polar residues" evidence="4">
    <location>
        <begin position="131"/>
        <end position="142"/>
    </location>
</feature>
<dbReference type="GO" id="GO:0000981">
    <property type="term" value="F:DNA-binding transcription factor activity, RNA polymerase II-specific"/>
    <property type="evidence" value="ECO:0007669"/>
    <property type="project" value="TreeGrafter"/>
</dbReference>
<gene>
    <name evidence="6" type="ORF">LOAG_12342</name>
</gene>
<dbReference type="InterPro" id="IPR030456">
    <property type="entry name" value="TF_fork_head_CS_2"/>
</dbReference>
<dbReference type="PROSITE" id="PS50039">
    <property type="entry name" value="FORK_HEAD_3"/>
    <property type="match status" value="1"/>
</dbReference>
<evidence type="ECO:0000259" key="5">
    <source>
        <dbReference type="PROSITE" id="PS50039"/>
    </source>
</evidence>
<evidence type="ECO:0000256" key="1">
    <source>
        <dbReference type="ARBA" id="ARBA00023125"/>
    </source>
</evidence>
<keyword evidence="1 3" id="KW-0238">DNA-binding</keyword>
<feature type="compositionally biased region" description="Low complexity" evidence="4">
    <location>
        <begin position="537"/>
        <end position="547"/>
    </location>
</feature>
<evidence type="ECO:0000256" key="2">
    <source>
        <dbReference type="ARBA" id="ARBA00023242"/>
    </source>
</evidence>
<protein>
    <recommendedName>
        <fullName evidence="5">Fork-head domain-containing protein</fullName>
    </recommendedName>
</protein>
<feature type="region of interest" description="Disordered" evidence="4">
    <location>
        <begin position="522"/>
        <end position="547"/>
    </location>
</feature>
<feature type="region of interest" description="Disordered" evidence="4">
    <location>
        <begin position="1"/>
        <end position="60"/>
    </location>
</feature>
<keyword evidence="2 3" id="KW-0539">Nucleus</keyword>